<dbReference type="InterPro" id="IPR036188">
    <property type="entry name" value="FAD/NAD-bd_sf"/>
</dbReference>
<proteinExistence type="predicted"/>
<reference evidence="3" key="1">
    <citation type="submission" date="2018-06" db="EMBL/GenBank/DDBJ databases">
        <authorList>
            <person name="Zhirakovskaya E."/>
        </authorList>
    </citation>
    <scope>NUCLEOTIDE SEQUENCE</scope>
</reference>
<dbReference type="Pfam" id="PF14691">
    <property type="entry name" value="Fer4_20"/>
    <property type="match status" value="1"/>
</dbReference>
<dbReference type="AlphaFoldDB" id="A0A3B1CLZ3"/>
<feature type="domain" description="FAD/NAD(P)-binding" evidence="1">
    <location>
        <begin position="147"/>
        <end position="387"/>
    </location>
</feature>
<dbReference type="InterPro" id="IPR028261">
    <property type="entry name" value="DPD_II"/>
</dbReference>
<dbReference type="GO" id="GO:0051536">
    <property type="term" value="F:iron-sulfur cluster binding"/>
    <property type="evidence" value="ECO:0007669"/>
    <property type="project" value="InterPro"/>
</dbReference>
<dbReference type="SUPFAM" id="SSF51971">
    <property type="entry name" value="Nucleotide-binding domain"/>
    <property type="match status" value="1"/>
</dbReference>
<name>A0A3B1CLZ3_9ZZZZ</name>
<dbReference type="SUPFAM" id="SSF46548">
    <property type="entry name" value="alpha-helical ferredoxin"/>
    <property type="match status" value="1"/>
</dbReference>
<evidence type="ECO:0000313" key="3">
    <source>
        <dbReference type="EMBL" id="VAX25004.1"/>
    </source>
</evidence>
<dbReference type="EMBL" id="UOGB01000312">
    <property type="protein sequence ID" value="VAX25004.1"/>
    <property type="molecule type" value="Genomic_DNA"/>
</dbReference>
<dbReference type="PANTHER" id="PTHR42783">
    <property type="entry name" value="GLUTAMATE SYNTHASE [NADPH] SMALL CHAIN"/>
    <property type="match status" value="1"/>
</dbReference>
<gene>
    <name evidence="3" type="ORF">MNBD_NITROSPINAE03-659</name>
</gene>
<dbReference type="Gene3D" id="1.10.1060.10">
    <property type="entry name" value="Alpha-helical ferredoxin"/>
    <property type="match status" value="1"/>
</dbReference>
<organism evidence="3">
    <name type="scientific">hydrothermal vent metagenome</name>
    <dbReference type="NCBI Taxonomy" id="652676"/>
    <lineage>
        <taxon>unclassified sequences</taxon>
        <taxon>metagenomes</taxon>
        <taxon>ecological metagenomes</taxon>
    </lineage>
</organism>
<dbReference type="GO" id="GO:0016491">
    <property type="term" value="F:oxidoreductase activity"/>
    <property type="evidence" value="ECO:0007669"/>
    <property type="project" value="InterPro"/>
</dbReference>
<sequence>MMEYRHTAKDLVEKGEMSLDRPIAEDVVLVSGKSWKCPTYVRKLPPCRLECPSSEDIRGYLTSISQAELFKRPVDEAVDEAWRILTDKNPLPSVHGRICPHPCESGCNRKEKDDGAVAINNMERFIGDHGLKRGLKFRKLTDEVKDKKVAVIGSGPSGLSCAYQLARRGYPVTIFETFEEAGGMLRYGIPKYRLPRDILDAEIQNILDLGIELKLKTKIGVDVPFDKLKKEYDAVYVATGAHKGAELGVPGDDAANVFTAASYLNRVNSGAKVDIGTQVVVIGGGDSAIDAARASLRVALSEEDEETREAAKEAVTELDAVGKAALDSARISKRSSEAEVTILYRRTREEMPAIERDIGEAVEEGVKIEYLTAPVEVIRDGGRAKAVKCIRMELGEKDSSGRRRPVPIEGSEFT</sequence>
<dbReference type="PRINTS" id="PR00419">
    <property type="entry name" value="ADXRDTASE"/>
</dbReference>
<evidence type="ECO:0000259" key="1">
    <source>
        <dbReference type="Pfam" id="PF07992"/>
    </source>
</evidence>
<feature type="domain" description="Dihydroprymidine dehydrogenase" evidence="2">
    <location>
        <begin position="44"/>
        <end position="133"/>
    </location>
</feature>
<dbReference type="InterPro" id="IPR009051">
    <property type="entry name" value="Helical_ferredxn"/>
</dbReference>
<dbReference type="PANTHER" id="PTHR42783:SF3">
    <property type="entry name" value="GLUTAMATE SYNTHASE [NADPH] SMALL CHAIN-RELATED"/>
    <property type="match status" value="1"/>
</dbReference>
<dbReference type="Gene3D" id="3.50.50.60">
    <property type="entry name" value="FAD/NAD(P)-binding domain"/>
    <property type="match status" value="2"/>
</dbReference>
<feature type="non-terminal residue" evidence="3">
    <location>
        <position position="414"/>
    </location>
</feature>
<dbReference type="InterPro" id="IPR023753">
    <property type="entry name" value="FAD/NAD-binding_dom"/>
</dbReference>
<protein>
    <submittedName>
        <fullName evidence="3">Glutamate synthase</fullName>
    </submittedName>
</protein>
<accession>A0A3B1CLZ3</accession>
<evidence type="ECO:0000259" key="2">
    <source>
        <dbReference type="Pfam" id="PF14691"/>
    </source>
</evidence>
<dbReference type="Pfam" id="PF07992">
    <property type="entry name" value="Pyr_redox_2"/>
    <property type="match status" value="1"/>
</dbReference>